<reference evidence="2" key="1">
    <citation type="journal article" date="2023" name="Mol. Biol. Evol.">
        <title>Third-Generation Sequencing Reveals the Adaptive Role of the Epigenome in Three Deep-Sea Polychaetes.</title>
        <authorList>
            <person name="Perez M."/>
            <person name="Aroh O."/>
            <person name="Sun Y."/>
            <person name="Lan Y."/>
            <person name="Juniper S.K."/>
            <person name="Young C.R."/>
            <person name="Angers B."/>
            <person name="Qian P.Y."/>
        </authorList>
    </citation>
    <scope>NUCLEOTIDE SEQUENCE</scope>
    <source>
        <strain evidence="2">R07B-5</strain>
    </source>
</reference>
<gene>
    <name evidence="2" type="ORF">NP493_4g08001</name>
</gene>
<proteinExistence type="predicted"/>
<evidence type="ECO:0000313" key="3">
    <source>
        <dbReference type="Proteomes" id="UP001209878"/>
    </source>
</evidence>
<name>A0AAD9ULS6_RIDPI</name>
<dbReference type="Proteomes" id="UP001209878">
    <property type="component" value="Unassembled WGS sequence"/>
</dbReference>
<feature type="domain" description="Reverse transcriptase" evidence="1">
    <location>
        <begin position="185"/>
        <end position="271"/>
    </location>
</feature>
<dbReference type="InterPro" id="IPR043502">
    <property type="entry name" value="DNA/RNA_pol_sf"/>
</dbReference>
<sequence>MKKKKKDAEGVKQYRAANQEIKKGMKKAKMNWIEEQCQDIEDSMKKNNSKKTYQLVKDLTSTKQGRTTTIQGKDGKCLTEEQDILKRWSENCSELYNYRATGDPEVLNVPPATDNDIYPILREEVEAAVKSLKKGKSAGADNVPAELVQAGGEVMISALLTICNKIWQTGEWPTPWTQCLIITLPKKGNLQLCQNYRTISLINHLSTVMPKILLNRLKPQAEKIIAEEQAGFRTRRSTTEQIFNLRILCEKYLQHQEDLCHVFVDFKKAFDMGTVQGWSRRCRQKKRWEDNIPEWTGMTLGAATRKAEKNGGIWLPGHLWRPNGPPDYGIGEGVLRLVTSVLLLLLEGAARYTQPNQRSRATAIHQMEGILK</sequence>
<protein>
    <recommendedName>
        <fullName evidence="1">Reverse transcriptase domain-containing protein</fullName>
    </recommendedName>
</protein>
<evidence type="ECO:0000313" key="2">
    <source>
        <dbReference type="EMBL" id="KAK2193960.1"/>
    </source>
</evidence>
<dbReference type="EMBL" id="JAODUO010000004">
    <property type="protein sequence ID" value="KAK2193960.1"/>
    <property type="molecule type" value="Genomic_DNA"/>
</dbReference>
<organism evidence="2 3">
    <name type="scientific">Ridgeia piscesae</name>
    <name type="common">Tubeworm</name>
    <dbReference type="NCBI Taxonomy" id="27915"/>
    <lineage>
        <taxon>Eukaryota</taxon>
        <taxon>Metazoa</taxon>
        <taxon>Spiralia</taxon>
        <taxon>Lophotrochozoa</taxon>
        <taxon>Annelida</taxon>
        <taxon>Polychaeta</taxon>
        <taxon>Sedentaria</taxon>
        <taxon>Canalipalpata</taxon>
        <taxon>Sabellida</taxon>
        <taxon>Siboglinidae</taxon>
        <taxon>Ridgeia</taxon>
    </lineage>
</organism>
<evidence type="ECO:0000259" key="1">
    <source>
        <dbReference type="Pfam" id="PF00078"/>
    </source>
</evidence>
<dbReference type="InterPro" id="IPR000477">
    <property type="entry name" value="RT_dom"/>
</dbReference>
<dbReference type="PANTHER" id="PTHR19446">
    <property type="entry name" value="REVERSE TRANSCRIPTASES"/>
    <property type="match status" value="1"/>
</dbReference>
<comment type="caution">
    <text evidence="2">The sequence shown here is derived from an EMBL/GenBank/DDBJ whole genome shotgun (WGS) entry which is preliminary data.</text>
</comment>
<keyword evidence="3" id="KW-1185">Reference proteome</keyword>
<dbReference type="SUPFAM" id="SSF56672">
    <property type="entry name" value="DNA/RNA polymerases"/>
    <property type="match status" value="1"/>
</dbReference>
<dbReference type="Pfam" id="PF00078">
    <property type="entry name" value="RVT_1"/>
    <property type="match status" value="1"/>
</dbReference>
<accession>A0AAD9ULS6</accession>
<dbReference type="AlphaFoldDB" id="A0AAD9ULS6"/>
<dbReference type="CDD" id="cd01650">
    <property type="entry name" value="RT_nLTR_like"/>
    <property type="match status" value="1"/>
</dbReference>